<feature type="transmembrane region" description="Helical" evidence="7">
    <location>
        <begin position="23"/>
        <end position="43"/>
    </location>
</feature>
<keyword evidence="11" id="KW-1185">Reference proteome</keyword>
<evidence type="ECO:0000259" key="9">
    <source>
        <dbReference type="Pfam" id="PF21082"/>
    </source>
</evidence>
<dbReference type="PANTHER" id="PTHR30221">
    <property type="entry name" value="SMALL-CONDUCTANCE MECHANOSENSITIVE CHANNEL"/>
    <property type="match status" value="1"/>
</dbReference>
<dbReference type="SUPFAM" id="SSF82689">
    <property type="entry name" value="Mechanosensitive channel protein MscS (YggB), C-terminal domain"/>
    <property type="match status" value="1"/>
</dbReference>
<feature type="domain" description="Mechanosensitive ion channel MscS C-terminal" evidence="9">
    <location>
        <begin position="183"/>
        <end position="269"/>
    </location>
</feature>
<organism evidence="10 11">
    <name type="scientific">Winogradskyella jejuensis</name>
    <dbReference type="NCBI Taxonomy" id="1089305"/>
    <lineage>
        <taxon>Bacteria</taxon>
        <taxon>Pseudomonadati</taxon>
        <taxon>Bacteroidota</taxon>
        <taxon>Flavobacteriia</taxon>
        <taxon>Flavobacteriales</taxon>
        <taxon>Flavobacteriaceae</taxon>
        <taxon>Winogradskyella</taxon>
    </lineage>
</organism>
<keyword evidence="5 7" id="KW-1133">Transmembrane helix</keyword>
<evidence type="ECO:0000256" key="7">
    <source>
        <dbReference type="SAM" id="Phobius"/>
    </source>
</evidence>
<comment type="similarity">
    <text evidence="2">Belongs to the MscS (TC 1.A.23) family.</text>
</comment>
<dbReference type="InterPro" id="IPR045275">
    <property type="entry name" value="MscS_archaea/bacteria_type"/>
</dbReference>
<evidence type="ECO:0000259" key="8">
    <source>
        <dbReference type="Pfam" id="PF00924"/>
    </source>
</evidence>
<dbReference type="InterPro" id="IPR011066">
    <property type="entry name" value="MscS_channel_C_sf"/>
</dbReference>
<keyword evidence="3" id="KW-1003">Cell membrane</keyword>
<gene>
    <name evidence="10" type="ORF">SAMN05444148_2635</name>
</gene>
<evidence type="ECO:0000256" key="3">
    <source>
        <dbReference type="ARBA" id="ARBA00022475"/>
    </source>
</evidence>
<evidence type="ECO:0000256" key="5">
    <source>
        <dbReference type="ARBA" id="ARBA00022989"/>
    </source>
</evidence>
<evidence type="ECO:0000256" key="2">
    <source>
        <dbReference type="ARBA" id="ARBA00008017"/>
    </source>
</evidence>
<evidence type="ECO:0000313" key="10">
    <source>
        <dbReference type="EMBL" id="SHH67567.1"/>
    </source>
</evidence>
<dbReference type="Gene3D" id="1.10.287.1260">
    <property type="match status" value="1"/>
</dbReference>
<dbReference type="GO" id="GO:0008381">
    <property type="term" value="F:mechanosensitive monoatomic ion channel activity"/>
    <property type="evidence" value="ECO:0007669"/>
    <property type="project" value="InterPro"/>
</dbReference>
<evidence type="ECO:0000256" key="1">
    <source>
        <dbReference type="ARBA" id="ARBA00004651"/>
    </source>
</evidence>
<dbReference type="PANTHER" id="PTHR30221:SF1">
    <property type="entry name" value="SMALL-CONDUCTANCE MECHANOSENSITIVE CHANNEL"/>
    <property type="match status" value="1"/>
</dbReference>
<dbReference type="Gene3D" id="2.30.30.60">
    <property type="match status" value="1"/>
</dbReference>
<accession>A0A1M5UX13</accession>
<dbReference type="Pfam" id="PF21082">
    <property type="entry name" value="MS_channel_3rd"/>
    <property type="match status" value="1"/>
</dbReference>
<reference evidence="11" key="1">
    <citation type="submission" date="2016-11" db="EMBL/GenBank/DDBJ databases">
        <authorList>
            <person name="Varghese N."/>
            <person name="Submissions S."/>
        </authorList>
    </citation>
    <scope>NUCLEOTIDE SEQUENCE [LARGE SCALE GENOMIC DNA]</scope>
    <source>
        <strain evidence="11">DSM 25330</strain>
    </source>
</reference>
<feature type="transmembrane region" description="Helical" evidence="7">
    <location>
        <begin position="63"/>
        <end position="84"/>
    </location>
</feature>
<dbReference type="EMBL" id="FQWS01000002">
    <property type="protein sequence ID" value="SHH67567.1"/>
    <property type="molecule type" value="Genomic_DNA"/>
</dbReference>
<dbReference type="GO" id="GO:0005886">
    <property type="term" value="C:plasma membrane"/>
    <property type="evidence" value="ECO:0007669"/>
    <property type="project" value="UniProtKB-SubCell"/>
</dbReference>
<dbReference type="RefSeq" id="WP_073087168.1">
    <property type="nucleotide sequence ID" value="NZ_FQWS01000002.1"/>
</dbReference>
<evidence type="ECO:0000313" key="11">
    <source>
        <dbReference type="Proteomes" id="UP000184522"/>
    </source>
</evidence>
<comment type="subcellular location">
    <subcellularLocation>
        <location evidence="1">Cell membrane</location>
        <topology evidence="1">Multi-pass membrane protein</topology>
    </subcellularLocation>
</comment>
<dbReference type="OrthoDB" id="1522493at2"/>
<dbReference type="Proteomes" id="UP000184522">
    <property type="component" value="Unassembled WGS sequence"/>
</dbReference>
<sequence>MNEEKTIILDKLNSWWDALVSNLPNLGIAVVVTTLSYFISKLVYNITKKLIYNRVKQTSVVRLIARISSTVVVLAGLFLALSALNLGDTLNTLLTGAGISGLVIGLALQGTLSNTFSGIVLSFRKNIRVGNWVETNGYAGEVIDINLNYFVLKEADNNMVVIPNKTIIENPFKNYSLTSKMRITIECGIGYESNLEDVEKITKDTLNSCFDQEAIDKELEFYYTEFGDSSINFITRFWIDGKSGLDRLRAKSKAMIQLKKAFDKADINIPFPIRTLQFDGNLPITQKQNHTVAEMN</sequence>
<dbReference type="SUPFAM" id="SSF82861">
    <property type="entry name" value="Mechanosensitive channel protein MscS (YggB), transmembrane region"/>
    <property type="match status" value="1"/>
</dbReference>
<evidence type="ECO:0000256" key="4">
    <source>
        <dbReference type="ARBA" id="ARBA00022692"/>
    </source>
</evidence>
<feature type="domain" description="Mechanosensitive ion channel MscS" evidence="8">
    <location>
        <begin position="111"/>
        <end position="176"/>
    </location>
</feature>
<proteinExistence type="inferred from homology"/>
<keyword evidence="6 7" id="KW-0472">Membrane</keyword>
<dbReference type="InterPro" id="IPR011014">
    <property type="entry name" value="MscS_channel_TM-2"/>
</dbReference>
<dbReference type="InterPro" id="IPR010920">
    <property type="entry name" value="LSM_dom_sf"/>
</dbReference>
<dbReference type="Gene3D" id="3.30.70.100">
    <property type="match status" value="1"/>
</dbReference>
<dbReference type="InterPro" id="IPR049278">
    <property type="entry name" value="MS_channel_C"/>
</dbReference>
<evidence type="ECO:0000256" key="6">
    <source>
        <dbReference type="ARBA" id="ARBA00023136"/>
    </source>
</evidence>
<protein>
    <submittedName>
        <fullName evidence="10">Small conductance mechanosensitive channel</fullName>
    </submittedName>
</protein>
<dbReference type="Pfam" id="PF00924">
    <property type="entry name" value="MS_channel_2nd"/>
    <property type="match status" value="1"/>
</dbReference>
<dbReference type="SUPFAM" id="SSF50182">
    <property type="entry name" value="Sm-like ribonucleoproteins"/>
    <property type="match status" value="1"/>
</dbReference>
<dbReference type="InterPro" id="IPR006685">
    <property type="entry name" value="MscS_channel_2nd"/>
</dbReference>
<dbReference type="AlphaFoldDB" id="A0A1M5UX13"/>
<keyword evidence="4 7" id="KW-0812">Transmembrane</keyword>
<name>A0A1M5UX13_9FLAO</name>
<dbReference type="InterPro" id="IPR023408">
    <property type="entry name" value="MscS_beta-dom_sf"/>
</dbReference>
<dbReference type="STRING" id="1089305.SAMN05444148_2635"/>